<gene>
    <name evidence="2" type="ORF">SNOD_01590</name>
</gene>
<dbReference type="STRING" id="40318.SNOD_01590"/>
<organism evidence="2 3">
    <name type="scientific">Streptomyces nodosus</name>
    <dbReference type="NCBI Taxonomy" id="40318"/>
    <lineage>
        <taxon>Bacteria</taxon>
        <taxon>Bacillati</taxon>
        <taxon>Actinomycetota</taxon>
        <taxon>Actinomycetes</taxon>
        <taxon>Kitasatosporales</taxon>
        <taxon>Streptomycetaceae</taxon>
        <taxon>Streptomyces</taxon>
    </lineage>
</organism>
<dbReference type="Pfam" id="PF03649">
    <property type="entry name" value="UPF0014"/>
    <property type="match status" value="1"/>
</dbReference>
<feature type="transmembrane region" description="Helical" evidence="1">
    <location>
        <begin position="58"/>
        <end position="80"/>
    </location>
</feature>
<evidence type="ECO:0000256" key="1">
    <source>
        <dbReference type="SAM" id="Phobius"/>
    </source>
</evidence>
<protein>
    <submittedName>
        <fullName evidence="2">Uncharacterized protein</fullName>
    </submittedName>
</protein>
<dbReference type="EMBL" id="CP009313">
    <property type="protein sequence ID" value="AJE38896.1"/>
    <property type="molecule type" value="Genomic_DNA"/>
</dbReference>
<dbReference type="Proteomes" id="UP000031526">
    <property type="component" value="Chromosome"/>
</dbReference>
<evidence type="ECO:0000313" key="3">
    <source>
        <dbReference type="Proteomes" id="UP000031526"/>
    </source>
</evidence>
<proteinExistence type="predicted"/>
<reference evidence="2 3" key="2">
    <citation type="journal article" date="2016" name="Appl. Microbiol. Biotechnol.">
        <title>Exploiting the genome sequence of Streptomyces nodosus for enhanced antibiotic production.</title>
        <authorList>
            <person name="Sweeney P."/>
            <person name="Murphy C.D."/>
            <person name="Caffrey P."/>
        </authorList>
    </citation>
    <scope>NUCLEOTIDE SEQUENCE [LARGE SCALE GENOMIC DNA]</scope>
    <source>
        <strain evidence="2 3">ATCC 14899</strain>
    </source>
</reference>
<name>A0A0B5DEK5_9ACTN</name>
<keyword evidence="1" id="KW-1133">Transmembrane helix</keyword>
<dbReference type="AlphaFoldDB" id="A0A0B5DEK5"/>
<dbReference type="HOGENOM" id="CLU_1947655_0_0_11"/>
<accession>A0A0B5DEK5</accession>
<sequence>MVAGALPITAGVLPAAASDALVPGLVQTRTVGLVTLPGAFVGMLLGGADALTAGAVQLFVLVALMAVQALAVAATLELVARCRLTAPRRGTPPAMDFLAHATRRRIVQRPRVMTARRLRAPLASTPGGR</sequence>
<evidence type="ECO:0000313" key="2">
    <source>
        <dbReference type="EMBL" id="AJE38896.1"/>
    </source>
</evidence>
<keyword evidence="1" id="KW-0812">Transmembrane</keyword>
<feature type="transmembrane region" description="Helical" evidence="1">
    <location>
        <begin position="33"/>
        <end position="51"/>
    </location>
</feature>
<keyword evidence="1" id="KW-0472">Membrane</keyword>
<dbReference type="InterPro" id="IPR005226">
    <property type="entry name" value="UPF0014_fam"/>
</dbReference>
<keyword evidence="3" id="KW-1185">Reference proteome</keyword>
<reference evidence="3" key="1">
    <citation type="submission" date="2014-09" db="EMBL/GenBank/DDBJ databases">
        <title>Sequence of the Streptomyces nodosus genome.</title>
        <authorList>
            <person name="Sweeney P."/>
            <person name="Stephens N."/>
            <person name="Murphy C."/>
            <person name="Caffrey P."/>
        </authorList>
    </citation>
    <scope>NUCLEOTIDE SEQUENCE [LARGE SCALE GENOMIC DNA]</scope>
    <source>
        <strain evidence="3">ATCC 14899</strain>
    </source>
</reference>